<dbReference type="PROSITE" id="PS51918">
    <property type="entry name" value="RADICAL_SAM"/>
    <property type="match status" value="1"/>
</dbReference>
<accession>E1QRD4</accession>
<dbReference type="InterPro" id="IPR006638">
    <property type="entry name" value="Elp3/MiaA/NifB-like_rSAM"/>
</dbReference>
<dbReference type="Gene3D" id="3.40.50.280">
    <property type="entry name" value="Cobalamin-binding domain"/>
    <property type="match status" value="1"/>
</dbReference>
<dbReference type="Proteomes" id="UP000006681">
    <property type="component" value="Chromosome"/>
</dbReference>
<evidence type="ECO:0000259" key="1">
    <source>
        <dbReference type="PROSITE" id="PS51918"/>
    </source>
</evidence>
<protein>
    <submittedName>
        <fullName evidence="2">Radical SAM domain protein</fullName>
    </submittedName>
</protein>
<dbReference type="AlphaFoldDB" id="E1QRD4"/>
<dbReference type="PANTHER" id="PTHR42731:SF1">
    <property type="entry name" value="RADICAL SAM DOMAIN PROTEIN"/>
    <property type="match status" value="1"/>
</dbReference>
<dbReference type="HOGENOM" id="CLU_011543_3_3_2"/>
<reference evidence="3" key="2">
    <citation type="journal article" date="2010" name="Stand. Genomic Sci.">
        <title>Complete genome sequence of Vulcanisaeta distributa type strain (IC-017T).</title>
        <authorList>
            <person name="Mavromatis K."/>
            <person name="Sikorski J."/>
            <person name="Pabst E."/>
            <person name="Teshima H."/>
            <person name="Lapidus A."/>
            <person name="Lucas S."/>
            <person name="Nolan M."/>
            <person name="Glavina Del Rio T."/>
            <person name="Cheng J."/>
            <person name="Bruce D."/>
            <person name="Goodwin L."/>
            <person name="Pitluck S."/>
            <person name="Liolios K."/>
            <person name="Ivanova N."/>
            <person name="Mikhailova N."/>
            <person name="Pati A."/>
            <person name="Chen A."/>
            <person name="Palaniappan K."/>
            <person name="Land M."/>
            <person name="Hauser L."/>
            <person name="Chang Y."/>
            <person name="Jeffries C."/>
            <person name="Rohde M."/>
            <person name="Spring S."/>
            <person name="Goker M."/>
            <person name="Wirth R."/>
            <person name="Woyke T."/>
            <person name="Bristow J."/>
            <person name="Eisen J."/>
            <person name="Markowitz V."/>
            <person name="Hugenholtz P."/>
            <person name="Klenk H."/>
            <person name="Kyrpides N."/>
        </authorList>
    </citation>
    <scope>NUCLEOTIDE SEQUENCE [LARGE SCALE GENOMIC DNA]</scope>
    <source>
        <strain evidence="3">DSM 14429 / JCM 11212 / NBRC 100878 / IC-017</strain>
    </source>
</reference>
<sequence length="514" mass="57714">MNAYQKSYRKGMIKVAIAYPSNARVALQSLSIHIIRKLLNEHSNVYSDFVFIGDDGKSLTKSLRDFDIVIFSVHYELDYPRILKMMELSGINPYNSQRSIDDPLIVLGGPTLMANPEPMAPFADIMLIGDAEVLIPQLISHYMEYGKNIDSYIGPMGFYVPSIGRHTVTKAFVKDLSYSIRLIHDTAIELGLGNVKSIFSNPAVLEVMRGCPRGCLFCMEGFVSRPVRFADITSIKGLILRDLGRNGIINGVSLIGLSVTDHPGFKELMNFLVNELKLNVSVPSLRVDTLDRDIIRLIAKGGQRVLTIAPESSERLRKALGKGFSDDDVVKIAMDAVSVGIDHLKLYFMVGLPGEGDEDIKSIVNLLTRLRRLGIKHSLSVNPWIPKPHTPLQWLPMADDKVINDRIKTLRDARTYDEFSTYNVLDAKVQALLALGDRDVGNLIFEASLTNLDRGSWRRLLRKYENLLNKYVYSWKPLNGELPWSHIKIPGAEEENLKSLLFKYVNEVGINLPT</sequence>
<dbReference type="InterPro" id="IPR045784">
    <property type="entry name" value="Radical_SAM_N2"/>
</dbReference>
<dbReference type="InterPro" id="IPR023404">
    <property type="entry name" value="rSAM_horseshoe"/>
</dbReference>
<keyword evidence="3" id="KW-1185">Reference proteome</keyword>
<dbReference type="KEGG" id="vdi:Vdis_1245"/>
<evidence type="ECO:0000313" key="2">
    <source>
        <dbReference type="EMBL" id="ADN50631.1"/>
    </source>
</evidence>
<dbReference type="SFLD" id="SFLDS00029">
    <property type="entry name" value="Radical_SAM"/>
    <property type="match status" value="1"/>
</dbReference>
<name>E1QRD4_VULDI</name>
<feature type="domain" description="Radical SAM core" evidence="1">
    <location>
        <begin position="197"/>
        <end position="420"/>
    </location>
</feature>
<dbReference type="GO" id="GO:0003824">
    <property type="term" value="F:catalytic activity"/>
    <property type="evidence" value="ECO:0007669"/>
    <property type="project" value="InterPro"/>
</dbReference>
<dbReference type="PANTHER" id="PTHR42731">
    <property type="entry name" value="SLL1084 PROTEIN"/>
    <property type="match status" value="1"/>
</dbReference>
<reference evidence="2 3" key="1">
    <citation type="journal article" date="2010" name="Stand. Genomic Sci.">
        <title>Complete genome sequence of Vulcanisaeta distributa type strain (IC-017).</title>
        <authorList>
            <person name="Mavromatis K."/>
            <person name="Sikorski J."/>
            <person name="Pabst E."/>
            <person name="Teshima H."/>
            <person name="Lapidus A."/>
            <person name="Lucas S."/>
            <person name="Nolan M."/>
            <person name="Glavina Del Rio T."/>
            <person name="Cheng J.F."/>
            <person name="Bruce D."/>
            <person name="Goodwin L."/>
            <person name="Pitluck S."/>
            <person name="Liolios K."/>
            <person name="Ivanova N."/>
            <person name="Mikhailova N."/>
            <person name="Pati A."/>
            <person name="Chen A."/>
            <person name="Palaniappan K."/>
            <person name="Land M."/>
            <person name="Hauser L."/>
            <person name="Chang Y.J."/>
            <person name="Jeffries C.D."/>
            <person name="Rohde M."/>
            <person name="Spring S."/>
            <person name="Goker M."/>
            <person name="Wirth R."/>
            <person name="Woyke T."/>
            <person name="Bristow J."/>
            <person name="Eisen J.A."/>
            <person name="Markowitz V."/>
            <person name="Hugenholtz P."/>
            <person name="Klenk H.P."/>
            <person name="Kyrpides N.C."/>
        </authorList>
    </citation>
    <scope>NUCLEOTIDE SEQUENCE [LARGE SCALE GENOMIC DNA]</scope>
    <source>
        <strain evidence="3">DSM 14429 / JCM 11212 / NBRC 100878 / IC-017</strain>
    </source>
</reference>
<dbReference type="Gene3D" id="3.80.30.20">
    <property type="entry name" value="tm_1862 like domain"/>
    <property type="match status" value="1"/>
</dbReference>
<dbReference type="InterPro" id="IPR007197">
    <property type="entry name" value="rSAM"/>
</dbReference>
<dbReference type="eggNOG" id="arCOG01355">
    <property type="taxonomic scope" value="Archaea"/>
</dbReference>
<dbReference type="Pfam" id="PF04055">
    <property type="entry name" value="Radical_SAM"/>
    <property type="match status" value="1"/>
</dbReference>
<dbReference type="SUPFAM" id="SSF102114">
    <property type="entry name" value="Radical SAM enzymes"/>
    <property type="match status" value="1"/>
</dbReference>
<dbReference type="CDD" id="cd01335">
    <property type="entry name" value="Radical_SAM"/>
    <property type="match status" value="1"/>
</dbReference>
<dbReference type="SMART" id="SM00729">
    <property type="entry name" value="Elp3"/>
    <property type="match status" value="1"/>
</dbReference>
<dbReference type="SFLD" id="SFLDG01082">
    <property type="entry name" value="B12-binding_domain_containing"/>
    <property type="match status" value="1"/>
</dbReference>
<dbReference type="STRING" id="572478.Vdis_1245"/>
<dbReference type="GO" id="GO:0051536">
    <property type="term" value="F:iron-sulfur cluster binding"/>
    <property type="evidence" value="ECO:0007669"/>
    <property type="project" value="InterPro"/>
</dbReference>
<proteinExistence type="predicted"/>
<dbReference type="InterPro" id="IPR058240">
    <property type="entry name" value="rSAM_sf"/>
</dbReference>
<dbReference type="Pfam" id="PF19864">
    <property type="entry name" value="Radical_SAM_N2"/>
    <property type="match status" value="1"/>
</dbReference>
<gene>
    <name evidence="2" type="ordered locus">Vdis_1245</name>
</gene>
<dbReference type="EMBL" id="CP002100">
    <property type="protein sequence ID" value="ADN50631.1"/>
    <property type="molecule type" value="Genomic_DNA"/>
</dbReference>
<evidence type="ECO:0000313" key="3">
    <source>
        <dbReference type="Proteomes" id="UP000006681"/>
    </source>
</evidence>
<organism evidence="2 3">
    <name type="scientific">Vulcanisaeta distributa (strain DSM 14429 / JCM 11212 / NBRC 100878 / IC-017)</name>
    <dbReference type="NCBI Taxonomy" id="572478"/>
    <lineage>
        <taxon>Archaea</taxon>
        <taxon>Thermoproteota</taxon>
        <taxon>Thermoprotei</taxon>
        <taxon>Thermoproteales</taxon>
        <taxon>Thermoproteaceae</taxon>
        <taxon>Vulcanisaeta</taxon>
    </lineage>
</organism>